<name>A0A4R7KS30_9CLOT</name>
<sequence>MIYCLIPEYIEGTGDCCILYGTEGEEIQRKKINSSLKDLFNDKCLDMRTVKHKSSKLLGQRNLIPLYLGRDEILIPVKVRKPRVHRDTGYGYVNFYAINNINEETILLKNNKEIFFCEGKRRIIKRIKMARIIEEAFKSSLCREMALDYLSIPATKEDISLILRQIEEIKRTMERMMLL</sequence>
<keyword evidence="2" id="KW-1185">Reference proteome</keyword>
<gene>
    <name evidence="1" type="ORF">EDD71_104146</name>
</gene>
<evidence type="ECO:0000313" key="2">
    <source>
        <dbReference type="Proteomes" id="UP000295325"/>
    </source>
</evidence>
<evidence type="ECO:0008006" key="3">
    <source>
        <dbReference type="Google" id="ProtNLM"/>
    </source>
</evidence>
<comment type="caution">
    <text evidence="1">The sequence shown here is derived from an EMBL/GenBank/DDBJ whole genome shotgun (WGS) entry which is preliminary data.</text>
</comment>
<dbReference type="RefSeq" id="WP_133627413.1">
    <property type="nucleotide sequence ID" value="NZ_SOAZ01000004.1"/>
</dbReference>
<dbReference type="Proteomes" id="UP000295325">
    <property type="component" value="Unassembled WGS sequence"/>
</dbReference>
<protein>
    <recommendedName>
        <fullName evidence="3">ComK protein</fullName>
    </recommendedName>
</protein>
<evidence type="ECO:0000313" key="1">
    <source>
        <dbReference type="EMBL" id="TDT62415.1"/>
    </source>
</evidence>
<proteinExistence type="predicted"/>
<dbReference type="AlphaFoldDB" id="A0A4R7KS30"/>
<organism evidence="1 2">
    <name type="scientific">Fonticella tunisiensis</name>
    <dbReference type="NCBI Taxonomy" id="1096341"/>
    <lineage>
        <taxon>Bacteria</taxon>
        <taxon>Bacillati</taxon>
        <taxon>Bacillota</taxon>
        <taxon>Clostridia</taxon>
        <taxon>Eubacteriales</taxon>
        <taxon>Clostridiaceae</taxon>
        <taxon>Fonticella</taxon>
    </lineage>
</organism>
<accession>A0A4R7KS30</accession>
<dbReference type="EMBL" id="SOAZ01000004">
    <property type="protein sequence ID" value="TDT62415.1"/>
    <property type="molecule type" value="Genomic_DNA"/>
</dbReference>
<reference evidence="1 2" key="1">
    <citation type="submission" date="2019-03" db="EMBL/GenBank/DDBJ databases">
        <title>Genomic Encyclopedia of Type Strains, Phase IV (KMG-IV): sequencing the most valuable type-strain genomes for metagenomic binning, comparative biology and taxonomic classification.</title>
        <authorList>
            <person name="Goeker M."/>
        </authorList>
    </citation>
    <scope>NUCLEOTIDE SEQUENCE [LARGE SCALE GENOMIC DNA]</scope>
    <source>
        <strain evidence="1 2">DSM 24455</strain>
    </source>
</reference>
<dbReference type="OrthoDB" id="2374476at2"/>